<proteinExistence type="predicted"/>
<dbReference type="KEGG" id="xba:C7S18_01510"/>
<protein>
    <submittedName>
        <fullName evidence="1">Uncharacterized protein</fullName>
    </submittedName>
</protein>
<dbReference type="RefSeq" id="WP_106889881.1">
    <property type="nucleotide sequence ID" value="NZ_CP027860.1"/>
</dbReference>
<name>A0A2P1PM95_9GAMM</name>
<reference evidence="1 2" key="1">
    <citation type="submission" date="2018-03" db="EMBL/GenBank/DDBJ databases">
        <title>Ahniella affigens gen. nov., sp. nov., a gammaproteobacterium isolated from sandy soil near a stream.</title>
        <authorList>
            <person name="Ko Y."/>
            <person name="Kim J.-H."/>
        </authorList>
    </citation>
    <scope>NUCLEOTIDE SEQUENCE [LARGE SCALE GENOMIC DNA]</scope>
    <source>
        <strain evidence="1 2">D13</strain>
    </source>
</reference>
<keyword evidence="2" id="KW-1185">Reference proteome</keyword>
<reference evidence="1 2" key="2">
    <citation type="submission" date="2018-03" db="EMBL/GenBank/DDBJ databases">
        <authorList>
            <person name="Keele B.F."/>
        </authorList>
    </citation>
    <scope>NUCLEOTIDE SEQUENCE [LARGE SCALE GENOMIC DNA]</scope>
    <source>
        <strain evidence="1 2">D13</strain>
    </source>
</reference>
<evidence type="ECO:0000313" key="2">
    <source>
        <dbReference type="Proteomes" id="UP000241074"/>
    </source>
</evidence>
<dbReference type="EMBL" id="CP027860">
    <property type="protein sequence ID" value="AVP95952.1"/>
    <property type="molecule type" value="Genomic_DNA"/>
</dbReference>
<evidence type="ECO:0000313" key="1">
    <source>
        <dbReference type="EMBL" id="AVP95952.1"/>
    </source>
</evidence>
<sequence length="99" mass="10710">MSASEQDPSVAPAAPAIDHTALLGLINESARVFEQQLVMQNQIAFQQAVNQLRLAVVAKCAQVILSLEPRDESAAELINQCRALLELFESRLGAPKLAE</sequence>
<accession>A0A2P1PM95</accession>
<dbReference type="Proteomes" id="UP000241074">
    <property type="component" value="Chromosome"/>
</dbReference>
<organism evidence="1 2">
    <name type="scientific">Ahniella affigens</name>
    <dbReference type="NCBI Taxonomy" id="2021234"/>
    <lineage>
        <taxon>Bacteria</taxon>
        <taxon>Pseudomonadati</taxon>
        <taxon>Pseudomonadota</taxon>
        <taxon>Gammaproteobacteria</taxon>
        <taxon>Lysobacterales</taxon>
        <taxon>Rhodanobacteraceae</taxon>
        <taxon>Ahniella</taxon>
    </lineage>
</organism>
<dbReference type="AlphaFoldDB" id="A0A2P1PM95"/>
<gene>
    <name evidence="1" type="ORF">C7S18_01510</name>
</gene>